<organism evidence="1 2">
    <name type="scientific">Gossypium tomentosum</name>
    <name type="common">Hawaiian cotton</name>
    <name type="synonym">Gossypium sandvicense</name>
    <dbReference type="NCBI Taxonomy" id="34277"/>
    <lineage>
        <taxon>Eukaryota</taxon>
        <taxon>Viridiplantae</taxon>
        <taxon>Streptophyta</taxon>
        <taxon>Embryophyta</taxon>
        <taxon>Tracheophyta</taxon>
        <taxon>Spermatophyta</taxon>
        <taxon>Magnoliopsida</taxon>
        <taxon>eudicotyledons</taxon>
        <taxon>Gunneridae</taxon>
        <taxon>Pentapetalae</taxon>
        <taxon>rosids</taxon>
        <taxon>malvids</taxon>
        <taxon>Malvales</taxon>
        <taxon>Malvaceae</taxon>
        <taxon>Malvoideae</taxon>
        <taxon>Gossypium</taxon>
    </lineage>
</organism>
<proteinExistence type="predicted"/>
<gene>
    <name evidence="1" type="ORF">ES332_A04G041000v1</name>
</gene>
<protein>
    <submittedName>
        <fullName evidence="1">Uncharacterized protein</fullName>
    </submittedName>
</protein>
<sequence>MGKTKCPGDEVKLLRRNLSHAKHTTPGQGHKNLCESIPRKICLYDPRQTHKLNALLYLFNHAAYPYKLSLAPVPLSKALPFN</sequence>
<name>A0A5D2QVP3_GOSTO</name>
<keyword evidence="2" id="KW-1185">Reference proteome</keyword>
<reference evidence="1 2" key="1">
    <citation type="submission" date="2019-07" db="EMBL/GenBank/DDBJ databases">
        <title>WGS assembly of Gossypium tomentosum.</title>
        <authorList>
            <person name="Chen Z.J."/>
            <person name="Sreedasyam A."/>
            <person name="Ando A."/>
            <person name="Song Q."/>
            <person name="De L."/>
            <person name="Hulse-Kemp A."/>
            <person name="Ding M."/>
            <person name="Ye W."/>
            <person name="Kirkbride R."/>
            <person name="Jenkins J."/>
            <person name="Plott C."/>
            <person name="Lovell J."/>
            <person name="Lin Y.-M."/>
            <person name="Vaughn R."/>
            <person name="Liu B."/>
            <person name="Li W."/>
            <person name="Simpson S."/>
            <person name="Scheffler B."/>
            <person name="Saski C."/>
            <person name="Grover C."/>
            <person name="Hu G."/>
            <person name="Conover J."/>
            <person name="Carlson J."/>
            <person name="Shu S."/>
            <person name="Boston L."/>
            <person name="Williams M."/>
            <person name="Peterson D."/>
            <person name="Mcgee K."/>
            <person name="Jones D."/>
            <person name="Wendel J."/>
            <person name="Stelly D."/>
            <person name="Grimwood J."/>
            <person name="Schmutz J."/>
        </authorList>
    </citation>
    <scope>NUCLEOTIDE SEQUENCE [LARGE SCALE GENOMIC DNA]</scope>
    <source>
        <strain evidence="1">7179.01</strain>
    </source>
</reference>
<dbReference type="EMBL" id="CM017613">
    <property type="protein sequence ID" value="TYI32178.1"/>
    <property type="molecule type" value="Genomic_DNA"/>
</dbReference>
<dbReference type="AlphaFoldDB" id="A0A5D2QVP3"/>
<accession>A0A5D2QVP3</accession>
<evidence type="ECO:0000313" key="2">
    <source>
        <dbReference type="Proteomes" id="UP000322667"/>
    </source>
</evidence>
<dbReference type="Proteomes" id="UP000322667">
    <property type="component" value="Chromosome A04"/>
</dbReference>
<evidence type="ECO:0000313" key="1">
    <source>
        <dbReference type="EMBL" id="TYI32178.1"/>
    </source>
</evidence>